<evidence type="ECO:0000256" key="1">
    <source>
        <dbReference type="SAM" id="Phobius"/>
    </source>
</evidence>
<keyword evidence="1" id="KW-0472">Membrane</keyword>
<comment type="caution">
    <text evidence="2">The sequence shown here is derived from an EMBL/GenBank/DDBJ whole genome shotgun (WGS) entry which is preliminary data.</text>
</comment>
<dbReference type="Pfam" id="PF13572">
    <property type="entry name" value="DUF4134"/>
    <property type="match status" value="1"/>
</dbReference>
<dbReference type="RefSeq" id="WP_289836571.1">
    <property type="nucleotide sequence ID" value="NZ_JAUEIF010000009.1"/>
</dbReference>
<organism evidence="2 3">
    <name type="scientific">Leyella lascolaii</name>
    <dbReference type="NCBI Taxonomy" id="1776379"/>
    <lineage>
        <taxon>Bacteria</taxon>
        <taxon>Pseudomonadati</taxon>
        <taxon>Bacteroidota</taxon>
        <taxon>Bacteroidia</taxon>
        <taxon>Bacteroidales</taxon>
        <taxon>Prevotellaceae</taxon>
        <taxon>Leyella</taxon>
    </lineage>
</organism>
<proteinExistence type="predicted"/>
<dbReference type="EMBL" id="JAUEIF010000009">
    <property type="protein sequence ID" value="MDN0025815.1"/>
    <property type="molecule type" value="Genomic_DNA"/>
</dbReference>
<reference evidence="2" key="1">
    <citation type="submission" date="2023-06" db="EMBL/GenBank/DDBJ databases">
        <authorList>
            <person name="Zeman M."/>
            <person name="Kubasova T."/>
            <person name="Jahodarova E."/>
            <person name="Nykrynova M."/>
            <person name="Rychlik I."/>
        </authorList>
    </citation>
    <scope>NUCLEOTIDE SEQUENCE</scope>
    <source>
        <strain evidence="2">ET15</strain>
    </source>
</reference>
<keyword evidence="1" id="KW-1133">Transmembrane helix</keyword>
<reference evidence="2" key="2">
    <citation type="submission" date="2023-08" db="EMBL/GenBank/DDBJ databases">
        <title>Identification and characterization of horizontal gene transfer across gut microbiota members of farm animals based on homology search.</title>
        <authorList>
            <person name="Schwarzerova J."/>
            <person name="Nykrynova M."/>
            <person name="Jureckova K."/>
            <person name="Cejkova D."/>
            <person name="Rychlik I."/>
        </authorList>
    </citation>
    <scope>NUCLEOTIDE SEQUENCE</scope>
    <source>
        <strain evidence="2">ET15</strain>
    </source>
</reference>
<accession>A0AAW7JKR4</accession>
<sequence length="243" mass="26065">MVRGILSKADGSLSSRHRTDKRTDIKPIELMITKRLFSILFAMPIAVSSFADSGLSGLSDAADGVASYLPYVQGVCYVIAAVIAVAGAMSIYLSMQTNPNQIRKRMMMTVGSCMCFVLMATALPQFFGVDGSGSSTGGSNSSTTGSGTSDGFLASDKGGISQSGINTEIPSFHDKSGNWISFPPETNMTVANHLMDIYDHFGSGQEGSYGRTLDYIHTAYRQGQIDHDMFEQLMRISGNLPHN</sequence>
<keyword evidence="1" id="KW-0812">Transmembrane</keyword>
<evidence type="ECO:0000313" key="2">
    <source>
        <dbReference type="EMBL" id="MDN0025815.1"/>
    </source>
</evidence>
<gene>
    <name evidence="2" type="ORF">QVN84_09840</name>
</gene>
<feature type="transmembrane region" description="Helical" evidence="1">
    <location>
        <begin position="106"/>
        <end position="127"/>
    </location>
</feature>
<name>A0AAW7JKR4_9BACT</name>
<protein>
    <submittedName>
        <fullName evidence="2">DUF4134 family protein</fullName>
    </submittedName>
</protein>
<dbReference type="AlphaFoldDB" id="A0AAW7JKR4"/>
<feature type="transmembrane region" description="Helical" evidence="1">
    <location>
        <begin position="71"/>
        <end position="94"/>
    </location>
</feature>
<dbReference type="Proteomes" id="UP001168478">
    <property type="component" value="Unassembled WGS sequence"/>
</dbReference>
<feature type="transmembrane region" description="Helical" evidence="1">
    <location>
        <begin position="32"/>
        <end position="51"/>
    </location>
</feature>
<dbReference type="InterPro" id="IPR025408">
    <property type="entry name" value="DUF4134"/>
</dbReference>
<evidence type="ECO:0000313" key="3">
    <source>
        <dbReference type="Proteomes" id="UP001168478"/>
    </source>
</evidence>